<evidence type="ECO:0000313" key="5">
    <source>
        <dbReference type="Proteomes" id="UP001589535"/>
    </source>
</evidence>
<dbReference type="Pfam" id="PF01041">
    <property type="entry name" value="DegT_DnrJ_EryC1"/>
    <property type="match status" value="1"/>
</dbReference>
<keyword evidence="4" id="KW-0808">Transferase</keyword>
<proteinExistence type="inferred from homology"/>
<keyword evidence="3" id="KW-0663">Pyridoxal phosphate</keyword>
<dbReference type="InterPro" id="IPR015422">
    <property type="entry name" value="PyrdxlP-dep_Trfase_small"/>
</dbReference>
<accession>A0ABV5UIX2</accession>
<comment type="caution">
    <text evidence="4">The sequence shown here is derived from an EMBL/GenBank/DDBJ whole genome shotgun (WGS) entry which is preliminary data.</text>
</comment>
<dbReference type="PIRSF" id="PIRSF000390">
    <property type="entry name" value="PLP_StrS"/>
    <property type="match status" value="1"/>
</dbReference>
<dbReference type="InterPro" id="IPR015421">
    <property type="entry name" value="PyrdxlP-dep_Trfase_major"/>
</dbReference>
<dbReference type="GO" id="GO:0008483">
    <property type="term" value="F:transaminase activity"/>
    <property type="evidence" value="ECO:0007669"/>
    <property type="project" value="UniProtKB-KW"/>
</dbReference>
<organism evidence="4 5">
    <name type="scientific">Amycolatopsis plumensis</name>
    <dbReference type="NCBI Taxonomy" id="236508"/>
    <lineage>
        <taxon>Bacteria</taxon>
        <taxon>Bacillati</taxon>
        <taxon>Actinomycetota</taxon>
        <taxon>Actinomycetes</taxon>
        <taxon>Pseudonocardiales</taxon>
        <taxon>Pseudonocardiaceae</taxon>
        <taxon>Amycolatopsis</taxon>
    </lineage>
</organism>
<dbReference type="SUPFAM" id="SSF53383">
    <property type="entry name" value="PLP-dependent transferases"/>
    <property type="match status" value="1"/>
</dbReference>
<dbReference type="RefSeq" id="WP_378208205.1">
    <property type="nucleotide sequence ID" value="NZ_JBHMBK010000087.1"/>
</dbReference>
<keyword evidence="4" id="KW-0032">Aminotransferase</keyword>
<name>A0ABV5UIX2_9PSEU</name>
<dbReference type="PANTHER" id="PTHR30244:SF34">
    <property type="entry name" value="DTDP-4-AMINO-4,6-DIDEOXYGALACTOSE TRANSAMINASE"/>
    <property type="match status" value="1"/>
</dbReference>
<evidence type="ECO:0000313" key="4">
    <source>
        <dbReference type="EMBL" id="MFB9691358.1"/>
    </source>
</evidence>
<dbReference type="EMBL" id="JBHMBK010000087">
    <property type="protein sequence ID" value="MFB9691358.1"/>
    <property type="molecule type" value="Genomic_DNA"/>
</dbReference>
<evidence type="ECO:0000256" key="1">
    <source>
        <dbReference type="ARBA" id="ARBA00001933"/>
    </source>
</evidence>
<gene>
    <name evidence="4" type="ORF">ACFFTO_44920</name>
</gene>
<keyword evidence="2" id="KW-0045">Antibiotic biosynthesis</keyword>
<sequence length="395" mass="41215">MAVVTSPSGPAANARPFLHGSELAAIGRVLAAGQYGHGAETEAFEAELAAYLGVDDVVAVATGTAALHLALLVAGVGPGDDVVVPSLTFCASVQAILATGAHPRFADVDPDTLCATADHIEAALSPATRVVMPVLYGGRAVDLTTITARLADRDIAVVEDAAHAFGSQHRGHRVGATGALTCFSFDAIKALTCGDGGAIVPRTPTEAGWLRRARLLGIGSPRERRVATVSYAVHEPGFRYHLSTLHAAIGRVQLARFADIAARRKQLWHQYATALTDIPIAALVDLDVVNTVPFNCVVRVPAPARDAVHAQLHAAGIQAGVHYPPNHLQPAFTRWSRPLPNTEDIAGEILSLPFHPDLTDDDISHVTATLAAALENELAAPDGTTPVSAGERGGR</sequence>
<comment type="cofactor">
    <cofactor evidence="1">
        <name>pyridoxal 5'-phosphate</name>
        <dbReference type="ChEBI" id="CHEBI:597326"/>
    </cofactor>
</comment>
<dbReference type="Proteomes" id="UP001589535">
    <property type="component" value="Unassembled WGS sequence"/>
</dbReference>
<dbReference type="Gene3D" id="3.90.1150.10">
    <property type="entry name" value="Aspartate Aminotransferase, domain 1"/>
    <property type="match status" value="1"/>
</dbReference>
<comment type="similarity">
    <text evidence="3">Belongs to the DegT/DnrJ/EryC1 family.</text>
</comment>
<dbReference type="InterPro" id="IPR015424">
    <property type="entry name" value="PyrdxlP-dep_Trfase"/>
</dbReference>
<dbReference type="CDD" id="cd00616">
    <property type="entry name" value="AHBA_syn"/>
    <property type="match status" value="1"/>
</dbReference>
<evidence type="ECO:0000256" key="2">
    <source>
        <dbReference type="ARBA" id="ARBA00023194"/>
    </source>
</evidence>
<keyword evidence="5" id="KW-1185">Reference proteome</keyword>
<dbReference type="InterPro" id="IPR000653">
    <property type="entry name" value="DegT/StrS_aminotransferase"/>
</dbReference>
<dbReference type="PANTHER" id="PTHR30244">
    <property type="entry name" value="TRANSAMINASE"/>
    <property type="match status" value="1"/>
</dbReference>
<protein>
    <submittedName>
        <fullName evidence="4">DegT/DnrJ/EryC1/StrS family aminotransferase</fullName>
    </submittedName>
</protein>
<reference evidence="4 5" key="1">
    <citation type="submission" date="2024-09" db="EMBL/GenBank/DDBJ databases">
        <authorList>
            <person name="Sun Q."/>
            <person name="Mori K."/>
        </authorList>
    </citation>
    <scope>NUCLEOTIDE SEQUENCE [LARGE SCALE GENOMIC DNA]</scope>
    <source>
        <strain evidence="4 5">JCM 13852</strain>
    </source>
</reference>
<dbReference type="Gene3D" id="3.40.640.10">
    <property type="entry name" value="Type I PLP-dependent aspartate aminotransferase-like (Major domain)"/>
    <property type="match status" value="1"/>
</dbReference>
<evidence type="ECO:0000256" key="3">
    <source>
        <dbReference type="RuleBase" id="RU004508"/>
    </source>
</evidence>